<dbReference type="InterPro" id="IPR004046">
    <property type="entry name" value="GST_C"/>
</dbReference>
<dbReference type="EC" id="2.5.1.18" evidence="1"/>
<dbReference type="GO" id="GO:0004364">
    <property type="term" value="F:glutathione transferase activity"/>
    <property type="evidence" value="ECO:0007669"/>
    <property type="project" value="UniProtKB-EC"/>
</dbReference>
<keyword evidence="8" id="KW-1185">Reference proteome</keyword>
<evidence type="ECO:0000256" key="3">
    <source>
        <dbReference type="ARBA" id="ARBA00047960"/>
    </source>
</evidence>
<dbReference type="SFLD" id="SFLDS00019">
    <property type="entry name" value="Glutathione_Transferase_(cytos"/>
    <property type="match status" value="1"/>
</dbReference>
<gene>
    <name evidence="7" type="ORF">N0V87_007916</name>
</gene>
<dbReference type="Pfam" id="PF00043">
    <property type="entry name" value="GST_C"/>
    <property type="match status" value="1"/>
</dbReference>
<comment type="caution">
    <text evidence="7">The sequence shown here is derived from an EMBL/GenBank/DDBJ whole genome shotgun (WGS) entry which is preliminary data.</text>
</comment>
<proteinExistence type="inferred from homology"/>
<dbReference type="GO" id="GO:0006749">
    <property type="term" value="P:glutathione metabolic process"/>
    <property type="evidence" value="ECO:0007669"/>
    <property type="project" value="TreeGrafter"/>
</dbReference>
<dbReference type="Proteomes" id="UP001140562">
    <property type="component" value="Unassembled WGS sequence"/>
</dbReference>
<dbReference type="PROSITE" id="PS50404">
    <property type="entry name" value="GST_NTER"/>
    <property type="match status" value="1"/>
</dbReference>
<feature type="domain" description="GST N-terminal" evidence="5">
    <location>
        <begin position="2"/>
        <end position="85"/>
    </location>
</feature>
<evidence type="ECO:0000256" key="1">
    <source>
        <dbReference type="ARBA" id="ARBA00012452"/>
    </source>
</evidence>
<accession>A0A9W8WTX2</accession>
<dbReference type="PROSITE" id="PS50405">
    <property type="entry name" value="GST_CTER"/>
    <property type="match status" value="1"/>
</dbReference>
<evidence type="ECO:0000259" key="6">
    <source>
        <dbReference type="PROSITE" id="PS50405"/>
    </source>
</evidence>
<keyword evidence="2" id="KW-0808">Transferase</keyword>
<dbReference type="SUPFAM" id="SSF47616">
    <property type="entry name" value="GST C-terminal domain-like"/>
    <property type="match status" value="1"/>
</dbReference>
<organism evidence="7 8">
    <name type="scientific">Didymella glomerata</name>
    <dbReference type="NCBI Taxonomy" id="749621"/>
    <lineage>
        <taxon>Eukaryota</taxon>
        <taxon>Fungi</taxon>
        <taxon>Dikarya</taxon>
        <taxon>Ascomycota</taxon>
        <taxon>Pezizomycotina</taxon>
        <taxon>Dothideomycetes</taxon>
        <taxon>Pleosporomycetidae</taxon>
        <taxon>Pleosporales</taxon>
        <taxon>Pleosporineae</taxon>
        <taxon>Didymellaceae</taxon>
        <taxon>Didymella</taxon>
    </lineage>
</organism>
<dbReference type="OrthoDB" id="249703at2759"/>
<dbReference type="GO" id="GO:0043295">
    <property type="term" value="F:glutathione binding"/>
    <property type="evidence" value="ECO:0007669"/>
    <property type="project" value="TreeGrafter"/>
</dbReference>
<dbReference type="Gene3D" id="3.40.30.10">
    <property type="entry name" value="Glutaredoxin"/>
    <property type="match status" value="1"/>
</dbReference>
<name>A0A9W8WTX2_9PLEO</name>
<dbReference type="SFLD" id="SFLDG00358">
    <property type="entry name" value="Main_(cytGST)"/>
    <property type="match status" value="1"/>
</dbReference>
<dbReference type="InterPro" id="IPR004045">
    <property type="entry name" value="Glutathione_S-Trfase_N"/>
</dbReference>
<dbReference type="InterPro" id="IPR036249">
    <property type="entry name" value="Thioredoxin-like_sf"/>
</dbReference>
<dbReference type="PANTHER" id="PTHR43900">
    <property type="entry name" value="GLUTATHIONE S-TRANSFERASE RHO"/>
    <property type="match status" value="1"/>
</dbReference>
<reference evidence="7" key="1">
    <citation type="submission" date="2022-10" db="EMBL/GenBank/DDBJ databases">
        <title>Tapping the CABI collections for fungal endophytes: first genome assemblies for Collariella, Neodidymelliopsis, Ascochyta clinopodiicola, Didymella pomorum, Didymosphaeria variabile, Neocosmospora piperis and Neocucurbitaria cava.</title>
        <authorList>
            <person name="Hill R."/>
        </authorList>
    </citation>
    <scope>NUCLEOTIDE SEQUENCE</scope>
    <source>
        <strain evidence="7">IMI 360193</strain>
    </source>
</reference>
<dbReference type="SUPFAM" id="SSF52833">
    <property type="entry name" value="Thioredoxin-like"/>
    <property type="match status" value="1"/>
</dbReference>
<sequence>MPASTLYSARGSTNTDRVRLTLAEGGFTDYEIVHLNLYTGEQKSEEHVKRHPWGKVPAITFPNGFTLHESRVICAYLARKFDFALLPPTSNVEATALHEQAQAIEMSYFAEPAGRLAFEKFVKKRLNMPPNDAAVTDALKSLDVFFDVAEETLQRQGYMAGDEFSLVDVYYIPLIQRLFVMGHGDLVTSREAVGGWWSRCINRPAMSQMFEGDRTDGAAGSR</sequence>
<dbReference type="Gene3D" id="1.20.1050.10">
    <property type="match status" value="1"/>
</dbReference>
<evidence type="ECO:0000259" key="5">
    <source>
        <dbReference type="PROSITE" id="PS50404"/>
    </source>
</evidence>
<protein>
    <recommendedName>
        <fullName evidence="1">glutathione transferase</fullName>
        <ecNumber evidence="1">2.5.1.18</ecNumber>
    </recommendedName>
</protein>
<evidence type="ECO:0000256" key="2">
    <source>
        <dbReference type="ARBA" id="ARBA00022679"/>
    </source>
</evidence>
<evidence type="ECO:0000313" key="8">
    <source>
        <dbReference type="Proteomes" id="UP001140562"/>
    </source>
</evidence>
<dbReference type="InterPro" id="IPR010987">
    <property type="entry name" value="Glutathione-S-Trfase_C-like"/>
</dbReference>
<comment type="catalytic activity">
    <reaction evidence="3">
        <text>RX + glutathione = an S-substituted glutathione + a halide anion + H(+)</text>
        <dbReference type="Rhea" id="RHEA:16437"/>
        <dbReference type="ChEBI" id="CHEBI:15378"/>
        <dbReference type="ChEBI" id="CHEBI:16042"/>
        <dbReference type="ChEBI" id="CHEBI:17792"/>
        <dbReference type="ChEBI" id="CHEBI:57925"/>
        <dbReference type="ChEBI" id="CHEBI:90779"/>
        <dbReference type="EC" id="2.5.1.18"/>
    </reaction>
</comment>
<dbReference type="Pfam" id="PF02798">
    <property type="entry name" value="GST_N"/>
    <property type="match status" value="1"/>
</dbReference>
<evidence type="ECO:0000313" key="7">
    <source>
        <dbReference type="EMBL" id="KAJ4333017.1"/>
    </source>
</evidence>
<evidence type="ECO:0000256" key="4">
    <source>
        <dbReference type="RuleBase" id="RU003494"/>
    </source>
</evidence>
<dbReference type="InterPro" id="IPR036282">
    <property type="entry name" value="Glutathione-S-Trfase_C_sf"/>
</dbReference>
<dbReference type="PANTHER" id="PTHR43900:SF3">
    <property type="entry name" value="GLUTATHIONE S-TRANSFERASE RHO"/>
    <property type="match status" value="1"/>
</dbReference>
<dbReference type="InterPro" id="IPR040079">
    <property type="entry name" value="Glutathione_S-Trfase"/>
</dbReference>
<feature type="domain" description="GST C-terminal" evidence="6">
    <location>
        <begin position="91"/>
        <end position="222"/>
    </location>
</feature>
<comment type="similarity">
    <text evidence="4">Belongs to the GST superfamily.</text>
</comment>
<dbReference type="EMBL" id="JAPEUV010000103">
    <property type="protein sequence ID" value="KAJ4333017.1"/>
    <property type="molecule type" value="Genomic_DNA"/>
</dbReference>
<dbReference type="AlphaFoldDB" id="A0A9W8WTX2"/>
<dbReference type="GO" id="GO:0005737">
    <property type="term" value="C:cytoplasm"/>
    <property type="evidence" value="ECO:0007669"/>
    <property type="project" value="TreeGrafter"/>
</dbReference>